<dbReference type="PROSITE" id="PS51257">
    <property type="entry name" value="PROKAR_LIPOPROTEIN"/>
    <property type="match status" value="1"/>
</dbReference>
<dbReference type="PANTHER" id="PTHR11177">
    <property type="entry name" value="CHITINASE"/>
    <property type="match status" value="1"/>
</dbReference>
<feature type="signal peptide" evidence="7">
    <location>
        <begin position="1"/>
        <end position="24"/>
    </location>
</feature>
<evidence type="ECO:0000259" key="8">
    <source>
        <dbReference type="PROSITE" id="PS51910"/>
    </source>
</evidence>
<evidence type="ECO:0000256" key="6">
    <source>
        <dbReference type="RuleBase" id="RU004453"/>
    </source>
</evidence>
<accession>A0ABN6QJP3</accession>
<proteinExistence type="inferred from homology"/>
<dbReference type="InterPro" id="IPR050314">
    <property type="entry name" value="Glycosyl_Hydrlase_18"/>
</dbReference>
<dbReference type="PANTHER" id="PTHR11177:SF317">
    <property type="entry name" value="CHITINASE 12-RELATED"/>
    <property type="match status" value="1"/>
</dbReference>
<sequence length="480" mass="52726">MNSIIKPTLCALALGVCGASPLCAASATASCEQTHSVLYAGGVNQAIMKIKVTAPETSQILKGMTFSMAGTTSVADIAKAQIFASAATPYFSPNSDQANRRAIPILNTISKGAKTLQFEGGYPLSPGDNYFWLCVDLIPRARGLNKVDAACTGIALLEDSNIAISNPSPEGCAQVYPYQFRVVPYYRHTNLMQWNRDQLNAQHFKSFTDLIYFNVGCDTDGNLTGQNNEQFLNGLDKLKNLRGNAGSKIILGVAHCDAGMTAITADPEKRVKFARQLVSFAEEKGFDGIDIDWEYPDNDTQWYHFSLFLGEVRSAMGANGMSLSSAINPYYLAPTSEMMDLLDFVNVMSYDRGGQHSTYPDMVTDVNTMRNKNVPDCKIVMGLPFYTNETRSNRNWDAQKGYSTVIQLYPNIAPGTDTCTIDGQEHYFNGITTIKKKCQYVKTQKLGGVMIWCYDGDLLLTHAKSLAKAMFGVIKQQAVR</sequence>
<dbReference type="Pfam" id="PF14873">
    <property type="entry name" value="BNR_assoc_N"/>
    <property type="match status" value="1"/>
</dbReference>
<keyword evidence="4 5" id="KW-0326">Glycosidase</keyword>
<dbReference type="Gene3D" id="3.20.20.80">
    <property type="entry name" value="Glycosidases"/>
    <property type="match status" value="1"/>
</dbReference>
<dbReference type="Gene3D" id="2.60.40.1290">
    <property type="match status" value="1"/>
</dbReference>
<organism evidence="9 10">
    <name type="scientific">Akkermansia biwaensis</name>
    <dbReference type="NCBI Taxonomy" id="2946555"/>
    <lineage>
        <taxon>Bacteria</taxon>
        <taxon>Pseudomonadati</taxon>
        <taxon>Verrucomicrobiota</taxon>
        <taxon>Verrucomicrobiia</taxon>
        <taxon>Verrucomicrobiales</taxon>
        <taxon>Akkermansiaceae</taxon>
        <taxon>Akkermansia</taxon>
    </lineage>
</organism>
<dbReference type="EMBL" id="AP025943">
    <property type="protein sequence ID" value="BDL44861.1"/>
    <property type="molecule type" value="Genomic_DNA"/>
</dbReference>
<dbReference type="Proteomes" id="UP001062263">
    <property type="component" value="Chromosome"/>
</dbReference>
<feature type="domain" description="GH18" evidence="8">
    <location>
        <begin position="180"/>
        <end position="469"/>
    </location>
</feature>
<comment type="similarity">
    <text evidence="6">Belongs to the glycosyl hydrolase 18 family.</text>
</comment>
<dbReference type="InterPro" id="IPR001223">
    <property type="entry name" value="Glyco_hydro18_cat"/>
</dbReference>
<reference evidence="9" key="1">
    <citation type="submission" date="2022-06" db="EMBL/GenBank/DDBJ databases">
        <title>Akkermansia biwalacus sp. nov., an anaerobic mucin-degrading bacterium isolated from human intestine.</title>
        <authorList>
            <person name="Kobayashi Y."/>
            <person name="Inoue S."/>
            <person name="Kawahara T."/>
            <person name="Kohda N."/>
        </authorList>
    </citation>
    <scope>NUCLEOTIDE SEQUENCE</scope>
    <source>
        <strain evidence="9">WON2089</strain>
    </source>
</reference>
<dbReference type="Gene3D" id="3.40.5.30">
    <property type="entry name" value="(Trans)glycosidases - domain 2"/>
    <property type="match status" value="1"/>
</dbReference>
<dbReference type="InterPro" id="IPR017853">
    <property type="entry name" value="GH"/>
</dbReference>
<dbReference type="Pfam" id="PF00704">
    <property type="entry name" value="Glyco_hydro_18"/>
    <property type="match status" value="1"/>
</dbReference>
<dbReference type="PROSITE" id="PS51910">
    <property type="entry name" value="GH18_2"/>
    <property type="match status" value="1"/>
</dbReference>
<dbReference type="PROSITE" id="PS01095">
    <property type="entry name" value="GH18_1"/>
    <property type="match status" value="1"/>
</dbReference>
<evidence type="ECO:0000256" key="4">
    <source>
        <dbReference type="ARBA" id="ARBA00023295"/>
    </source>
</evidence>
<dbReference type="RefSeq" id="WP_215435114.1">
    <property type="nucleotide sequence ID" value="NZ_AP025943.1"/>
</dbReference>
<dbReference type="InterPro" id="IPR029456">
    <property type="entry name" value="Sialidase_N"/>
</dbReference>
<dbReference type="SUPFAM" id="SSF51445">
    <property type="entry name" value="(Trans)glycosidases"/>
    <property type="match status" value="1"/>
</dbReference>
<gene>
    <name evidence="9" type="ORF">Abiwalacus_24350</name>
</gene>
<comment type="catalytic activity">
    <reaction evidence="1">
        <text>Random endo-hydrolysis of N-acetyl-beta-D-glucosaminide (1-&gt;4)-beta-linkages in chitin and chitodextrins.</text>
        <dbReference type="EC" id="3.2.1.14"/>
    </reaction>
</comment>
<dbReference type="InterPro" id="IPR001579">
    <property type="entry name" value="Glyco_hydro_18_chit_AS"/>
</dbReference>
<evidence type="ECO:0000313" key="10">
    <source>
        <dbReference type="Proteomes" id="UP001062263"/>
    </source>
</evidence>
<evidence type="ECO:0000256" key="3">
    <source>
        <dbReference type="ARBA" id="ARBA00022801"/>
    </source>
</evidence>
<dbReference type="InterPro" id="IPR011583">
    <property type="entry name" value="Chitinase_II/V-like_cat"/>
</dbReference>
<evidence type="ECO:0000256" key="5">
    <source>
        <dbReference type="RuleBase" id="RU000489"/>
    </source>
</evidence>
<evidence type="ECO:0000256" key="2">
    <source>
        <dbReference type="ARBA" id="ARBA00012729"/>
    </source>
</evidence>
<protein>
    <recommendedName>
        <fullName evidence="2">chitinase</fullName>
        <ecNumber evidence="2">3.2.1.14</ecNumber>
    </recommendedName>
</protein>
<dbReference type="EC" id="3.2.1.14" evidence="2"/>
<dbReference type="SMART" id="SM00636">
    <property type="entry name" value="Glyco_18"/>
    <property type="match status" value="1"/>
</dbReference>
<name>A0ABN6QJP3_9BACT</name>
<evidence type="ECO:0000256" key="1">
    <source>
        <dbReference type="ARBA" id="ARBA00000822"/>
    </source>
</evidence>
<feature type="chain" id="PRO_5046884675" description="chitinase" evidence="7">
    <location>
        <begin position="25"/>
        <end position="480"/>
    </location>
</feature>
<evidence type="ECO:0000256" key="7">
    <source>
        <dbReference type="SAM" id="SignalP"/>
    </source>
</evidence>
<keyword evidence="3 5" id="KW-0378">Hydrolase</keyword>
<evidence type="ECO:0000313" key="9">
    <source>
        <dbReference type="EMBL" id="BDL44861.1"/>
    </source>
</evidence>
<keyword evidence="10" id="KW-1185">Reference proteome</keyword>
<keyword evidence="7" id="KW-0732">Signal</keyword>